<dbReference type="SUPFAM" id="SSF55347">
    <property type="entry name" value="Glyceraldehyde-3-phosphate dehydrogenase-like, C-terminal domain"/>
    <property type="match status" value="1"/>
</dbReference>
<evidence type="ECO:0000256" key="1">
    <source>
        <dbReference type="ARBA" id="ARBA00010584"/>
    </source>
</evidence>
<dbReference type="RefSeq" id="WP_100296959.1">
    <property type="nucleotide sequence ID" value="NZ_PHGZ01000015.1"/>
</dbReference>
<proteinExistence type="inferred from homology"/>
<dbReference type="Gene3D" id="3.40.50.720">
    <property type="entry name" value="NAD(P)-binding Rossmann-like Domain"/>
    <property type="match status" value="1"/>
</dbReference>
<keyword evidence="3" id="KW-1185">Reference proteome</keyword>
<dbReference type="PANTHER" id="PTHR46278">
    <property type="entry name" value="DEHYDROGENASE, PUTATIVE-RELATED"/>
    <property type="match status" value="1"/>
</dbReference>
<dbReference type="PANTHER" id="PTHR46278:SF2">
    <property type="entry name" value="ASPARTATE-SEMIALDEHYDE DEHYDROGENASE"/>
    <property type="match status" value="1"/>
</dbReference>
<keyword evidence="2" id="KW-0560">Oxidoreductase</keyword>
<dbReference type="PIRSF" id="PIRSF000148">
    <property type="entry name" value="ASA_dh"/>
    <property type="match status" value="1"/>
</dbReference>
<dbReference type="OrthoDB" id="9805684at2"/>
<evidence type="ECO:0000313" key="3">
    <source>
        <dbReference type="Proteomes" id="UP000230282"/>
    </source>
</evidence>
<accession>A0A2M8RUZ3</accession>
<dbReference type="CDD" id="cd17894">
    <property type="entry name" value="ASADH_USG1_N"/>
    <property type="match status" value="1"/>
</dbReference>
<dbReference type="EC" id="1.2.1.11" evidence="2"/>
<name>A0A2M8RUZ3_9PAST</name>
<gene>
    <name evidence="2" type="ORF">CVP04_07820</name>
</gene>
<comment type="similarity">
    <text evidence="1">Belongs to the aspartate-semialdehyde dehydrogenase family.</text>
</comment>
<dbReference type="Gene3D" id="3.30.360.10">
    <property type="entry name" value="Dihydrodipicolinate Reductase, domain 2"/>
    <property type="match status" value="1"/>
</dbReference>
<comment type="caution">
    <text evidence="2">The sequence shown here is derived from an EMBL/GenBank/DDBJ whole genome shotgun (WGS) entry which is preliminary data.</text>
</comment>
<evidence type="ECO:0000313" key="2">
    <source>
        <dbReference type="EMBL" id="PJG82701.1"/>
    </source>
</evidence>
<dbReference type="GO" id="GO:0004073">
    <property type="term" value="F:aspartate-semialdehyde dehydrogenase activity"/>
    <property type="evidence" value="ECO:0007669"/>
    <property type="project" value="UniProtKB-EC"/>
</dbReference>
<sequence length="320" mass="35370">MLHIAIAAEFELSEKIAETLEKSELEIERLSVAEIYPFNEEQGIRFRNKAVAQYAADEMNWSDVQYLLFAGDINQVSIAAKASEAGTVVVDMRGICASLSDVPVVIPGINEQQLTELRQRNIVALPDSQVTQAALALAPLLQEVPLKHATVTSLLPAAYNNEEAVGKLAGQTARLLNGIPLEDEEQRLAFDVFPLQTANLSSQLGKIFPQAEDFIFHSIQVPVFYGTGQKITALSDYAIDADKLIALWQQNQWIRYQPEKLPTPVTNGEMENETDEAFLHVGNLATTESAVSFWTVADEQRFSLALMAVKLTEAIYRAGY</sequence>
<reference evidence="2 3" key="1">
    <citation type="submission" date="2017-11" db="EMBL/GenBank/DDBJ databases">
        <title>Reclassification of Bisgaard taxon 5 as Caviibacterium pharyngocola gen. nov., sp. nov.</title>
        <authorList>
            <person name="Christensen H."/>
        </authorList>
    </citation>
    <scope>NUCLEOTIDE SEQUENCE [LARGE SCALE GENOMIC DNA]</scope>
    <source>
        <strain evidence="2 3">7_3</strain>
    </source>
</reference>
<dbReference type="NCBIfam" id="NF005368">
    <property type="entry name" value="PRK06901.1"/>
    <property type="match status" value="1"/>
</dbReference>
<dbReference type="SUPFAM" id="SSF51735">
    <property type="entry name" value="NAD(P)-binding Rossmann-fold domains"/>
    <property type="match status" value="1"/>
</dbReference>
<dbReference type="InterPro" id="IPR036291">
    <property type="entry name" value="NAD(P)-bd_dom_sf"/>
</dbReference>
<protein>
    <submittedName>
        <fullName evidence="2">Aspartate-semialdehyde dehydrogenase</fullName>
        <ecNumber evidence="2">1.2.1.11</ecNumber>
    </submittedName>
</protein>
<dbReference type="AlphaFoldDB" id="A0A2M8RUZ3"/>
<dbReference type="Proteomes" id="UP000230282">
    <property type="component" value="Unassembled WGS sequence"/>
</dbReference>
<dbReference type="EMBL" id="PHGZ01000015">
    <property type="protein sequence ID" value="PJG82701.1"/>
    <property type="molecule type" value="Genomic_DNA"/>
</dbReference>
<organism evidence="2 3">
    <name type="scientific">Caviibacterium pharyngocola</name>
    <dbReference type="NCBI Taxonomy" id="28159"/>
    <lineage>
        <taxon>Bacteria</taxon>
        <taxon>Pseudomonadati</taxon>
        <taxon>Pseudomonadota</taxon>
        <taxon>Gammaproteobacteria</taxon>
        <taxon>Pasteurellales</taxon>
        <taxon>Pasteurellaceae</taxon>
        <taxon>Caviibacterium</taxon>
    </lineage>
</organism>